<dbReference type="InterPro" id="IPR027417">
    <property type="entry name" value="P-loop_NTPase"/>
</dbReference>
<dbReference type="PROSITE" id="PS50088">
    <property type="entry name" value="ANK_REPEAT"/>
    <property type="match status" value="7"/>
</dbReference>
<evidence type="ECO:0000313" key="8">
    <source>
        <dbReference type="Proteomes" id="UP001175261"/>
    </source>
</evidence>
<evidence type="ECO:0000259" key="4">
    <source>
        <dbReference type="Pfam" id="PF22939"/>
    </source>
</evidence>
<proteinExistence type="predicted"/>
<dbReference type="SMART" id="SM00248">
    <property type="entry name" value="ANK"/>
    <property type="match status" value="10"/>
</dbReference>
<name>A0AA39L5Z0_SARSR</name>
<dbReference type="InterPro" id="IPR055497">
    <property type="entry name" value="DUF7069"/>
</dbReference>
<dbReference type="PANTHER" id="PTHR10039">
    <property type="entry name" value="AMELOGENIN"/>
    <property type="match status" value="1"/>
</dbReference>
<dbReference type="InterPro" id="IPR054471">
    <property type="entry name" value="GPIID_WHD"/>
</dbReference>
<feature type="repeat" description="ANK" evidence="2">
    <location>
        <begin position="1042"/>
        <end position="1074"/>
    </location>
</feature>
<keyword evidence="2" id="KW-0040">ANK repeat</keyword>
<dbReference type="InterPro" id="IPR002110">
    <property type="entry name" value="Ankyrin_rpt"/>
</dbReference>
<dbReference type="EMBL" id="JAPDFR010000007">
    <property type="protein sequence ID" value="KAK0385205.1"/>
    <property type="molecule type" value="Genomic_DNA"/>
</dbReference>
<feature type="region of interest" description="Disordered" evidence="3">
    <location>
        <begin position="172"/>
        <end position="200"/>
    </location>
</feature>
<evidence type="ECO:0000256" key="1">
    <source>
        <dbReference type="ARBA" id="ARBA00022737"/>
    </source>
</evidence>
<dbReference type="SUPFAM" id="SSF48403">
    <property type="entry name" value="Ankyrin repeat"/>
    <property type="match status" value="1"/>
</dbReference>
<dbReference type="Gene3D" id="1.25.40.20">
    <property type="entry name" value="Ankyrin repeat-containing domain"/>
    <property type="match status" value="3"/>
</dbReference>
<dbReference type="InterPro" id="IPR036770">
    <property type="entry name" value="Ankyrin_rpt-contain_sf"/>
</dbReference>
<gene>
    <name evidence="7" type="ORF">NLU13_7682</name>
</gene>
<dbReference type="Pfam" id="PF24883">
    <property type="entry name" value="NPHP3_N"/>
    <property type="match status" value="1"/>
</dbReference>
<comment type="caution">
    <text evidence="7">The sequence shown here is derived from an EMBL/GenBank/DDBJ whole genome shotgun (WGS) entry which is preliminary data.</text>
</comment>
<evidence type="ECO:0000256" key="2">
    <source>
        <dbReference type="PROSITE-ProRule" id="PRU00023"/>
    </source>
</evidence>
<dbReference type="PANTHER" id="PTHR10039:SF14">
    <property type="entry name" value="NACHT DOMAIN-CONTAINING PROTEIN"/>
    <property type="match status" value="1"/>
</dbReference>
<dbReference type="Proteomes" id="UP001175261">
    <property type="component" value="Unassembled WGS sequence"/>
</dbReference>
<evidence type="ECO:0000256" key="3">
    <source>
        <dbReference type="SAM" id="MobiDB-lite"/>
    </source>
</evidence>
<dbReference type="Pfam" id="PF23239">
    <property type="entry name" value="DUF7069"/>
    <property type="match status" value="1"/>
</dbReference>
<feature type="compositionally biased region" description="Polar residues" evidence="3">
    <location>
        <begin position="184"/>
        <end position="193"/>
    </location>
</feature>
<dbReference type="Gene3D" id="3.40.50.300">
    <property type="entry name" value="P-loop containing nucleotide triphosphate hydrolases"/>
    <property type="match status" value="1"/>
</dbReference>
<organism evidence="7 8">
    <name type="scientific">Sarocladium strictum</name>
    <name type="common">Black bundle disease fungus</name>
    <name type="synonym">Acremonium strictum</name>
    <dbReference type="NCBI Taxonomy" id="5046"/>
    <lineage>
        <taxon>Eukaryota</taxon>
        <taxon>Fungi</taxon>
        <taxon>Dikarya</taxon>
        <taxon>Ascomycota</taxon>
        <taxon>Pezizomycotina</taxon>
        <taxon>Sordariomycetes</taxon>
        <taxon>Hypocreomycetidae</taxon>
        <taxon>Hypocreales</taxon>
        <taxon>Sarocladiaceae</taxon>
        <taxon>Sarocladium</taxon>
    </lineage>
</organism>
<evidence type="ECO:0000259" key="5">
    <source>
        <dbReference type="Pfam" id="PF23239"/>
    </source>
</evidence>
<dbReference type="Pfam" id="PF00023">
    <property type="entry name" value="Ank"/>
    <property type="match status" value="1"/>
</dbReference>
<feature type="repeat" description="ANK" evidence="2">
    <location>
        <begin position="1076"/>
        <end position="1108"/>
    </location>
</feature>
<feature type="domain" description="DUF7069" evidence="5">
    <location>
        <begin position="426"/>
        <end position="492"/>
    </location>
</feature>
<dbReference type="InterPro" id="IPR056884">
    <property type="entry name" value="NPHP3-like_N"/>
</dbReference>
<dbReference type="AlphaFoldDB" id="A0AA39L5Z0"/>
<evidence type="ECO:0008006" key="9">
    <source>
        <dbReference type="Google" id="ProtNLM"/>
    </source>
</evidence>
<accession>A0AA39L5Z0</accession>
<evidence type="ECO:0000313" key="7">
    <source>
        <dbReference type="EMBL" id="KAK0385205.1"/>
    </source>
</evidence>
<feature type="domain" description="GPI inositol-deacylase winged helix" evidence="4">
    <location>
        <begin position="505"/>
        <end position="591"/>
    </location>
</feature>
<evidence type="ECO:0000259" key="6">
    <source>
        <dbReference type="Pfam" id="PF24883"/>
    </source>
</evidence>
<feature type="repeat" description="ANK" evidence="2">
    <location>
        <begin position="975"/>
        <end position="1007"/>
    </location>
</feature>
<feature type="domain" description="Nephrocystin 3-like N-terminal" evidence="6">
    <location>
        <begin position="234"/>
        <end position="395"/>
    </location>
</feature>
<dbReference type="Pfam" id="PF12796">
    <property type="entry name" value="Ank_2"/>
    <property type="match status" value="3"/>
</dbReference>
<feature type="repeat" description="ANK" evidence="2">
    <location>
        <begin position="1008"/>
        <end position="1042"/>
    </location>
</feature>
<protein>
    <recommendedName>
        <fullName evidence="9">Ankyrin repeat protein</fullName>
    </recommendedName>
</protein>
<dbReference type="SUPFAM" id="SSF52540">
    <property type="entry name" value="P-loop containing nucleoside triphosphate hydrolases"/>
    <property type="match status" value="1"/>
</dbReference>
<dbReference type="Pfam" id="PF22939">
    <property type="entry name" value="WHD_GPIID"/>
    <property type="match status" value="1"/>
</dbReference>
<feature type="repeat" description="ANK" evidence="2">
    <location>
        <begin position="864"/>
        <end position="896"/>
    </location>
</feature>
<keyword evidence="8" id="KW-1185">Reference proteome</keyword>
<sequence>MAADIVLGVAPLVWQLYLELDNYRDGLKHRDTEVETAKVQLDIFTNWLQFISEDIISQVPLDTKTQDLIHRASVVARNQMEELAQFIKSLHLDVETSQSRRAQFKKRAGKLMYPFQRDQLKELQGRLESLNKILEAALKPVQHHIQQQPHQETHAALAGITELLQKLVATATPLQESNRRGSNDSKATVSSFPRSPRPLTQDETECLQTFRLTQGDRDASYEWYKDRVDERVADTCQWFLNHDNYKTWLHQRAGPLLVTADPGCGKSVLAKYLIDHGLPRDATVCYFFFKDQDQNKVNQALCAVLHQLFSARPDLLHHARGAKERNGKGLVHITAELRAIFEAAVRDPRAGETIFVFDALDECDPADLKVLVDVMNDAFLDAPPEFRIKCLMTSRPYEQVSGEFLYLTEKFPQIRIPGEQESETIRMEVERVIQVRVKQLAKKRSLSAKLQEHLTSRLLEASHRTYLWVYLVFEYLEEEAFKKTARGLDDVLKTLPNSVNDAYEKILSRSKETDFVRKALSLIITAVRPLQVSELNVALHVEPEHTTNFDLDLEEYEDFEERLRDCCGLFLTINHGKVYLLHQTAREFLLGQVPATTSHRTHIDAGSGGSNRPEVWHGSIVPEDAELVIAQACVAYLRHLDPNTFALSGPDGESDVEIEKLRRQNQENVDFLQYSAHYWDHHVRAAQKSSKFSSLIGMMDFQDNCSKTYWRMACFWITSFRLRYHEPAYASAHYQVHLAASLNHINIVVHLVDCGGNVNAGSDDYLDPPLCHAAVAGSHEIVRYLLDKGADANGTATGSALRRTALFPTTSWVSEDIVKTLLDSGADPNYRDQQHQTPLFFASSGIMARHLLDAGAEVNVVDLHGCTPLLTATETESEAVLETLLTWGADPNIRTKGGMTPLYEATKANWWRGFQILLEKGSDINTLEPDGKFTVWSYVASKALSKPTSDHELPVPVHLLHLVQQKLDKDDCSQPVTTPLHIAAHHGLAEDVCRLLEAGAKINARDEQGATPLVVAASAQHQNREVMELLLRAGAETDAASNTVTPLLAAVLDEWEEGVRTLLDAGADPNLATDWVGSPALHIAASYGLKSILEMLIAKGGDVNATDKSGRRPLQLALEWGEDSIEEVLRAASARE</sequence>
<feature type="repeat" description="ANK" evidence="2">
    <location>
        <begin position="897"/>
        <end position="929"/>
    </location>
</feature>
<dbReference type="PROSITE" id="PS50297">
    <property type="entry name" value="ANK_REP_REGION"/>
    <property type="match status" value="5"/>
</dbReference>
<feature type="repeat" description="ANK" evidence="2">
    <location>
        <begin position="765"/>
        <end position="797"/>
    </location>
</feature>
<reference evidence="7" key="1">
    <citation type="submission" date="2022-10" db="EMBL/GenBank/DDBJ databases">
        <title>Determination and structural analysis of whole genome sequence of Sarocladium strictum F4-1.</title>
        <authorList>
            <person name="Hu L."/>
            <person name="Jiang Y."/>
        </authorList>
    </citation>
    <scope>NUCLEOTIDE SEQUENCE</scope>
    <source>
        <strain evidence="7">F4-1</strain>
    </source>
</reference>
<keyword evidence="1" id="KW-0677">Repeat</keyword>